<dbReference type="SUPFAM" id="SSF46785">
    <property type="entry name" value="Winged helix' DNA-binding domain"/>
    <property type="match status" value="1"/>
</dbReference>
<dbReference type="SUPFAM" id="SSF53850">
    <property type="entry name" value="Periplasmic binding protein-like II"/>
    <property type="match status" value="1"/>
</dbReference>
<evidence type="ECO:0000313" key="6">
    <source>
        <dbReference type="EMBL" id="REG11521.1"/>
    </source>
</evidence>
<dbReference type="OrthoDB" id="9803735at2"/>
<accession>A0A347ZRJ2</accession>
<dbReference type="AlphaFoldDB" id="A0A347ZRJ2"/>
<feature type="domain" description="HTH lysR-type" evidence="5">
    <location>
        <begin position="1"/>
        <end position="58"/>
    </location>
</feature>
<proteinExistence type="inferred from homology"/>
<dbReference type="InterPro" id="IPR005119">
    <property type="entry name" value="LysR_subst-bd"/>
</dbReference>
<dbReference type="Proteomes" id="UP000256388">
    <property type="component" value="Unassembled WGS sequence"/>
</dbReference>
<dbReference type="GO" id="GO:0000976">
    <property type="term" value="F:transcription cis-regulatory region binding"/>
    <property type="evidence" value="ECO:0007669"/>
    <property type="project" value="TreeGrafter"/>
</dbReference>
<keyword evidence="4" id="KW-0804">Transcription</keyword>
<evidence type="ECO:0000256" key="2">
    <source>
        <dbReference type="ARBA" id="ARBA00023015"/>
    </source>
</evidence>
<dbReference type="CDD" id="cd05466">
    <property type="entry name" value="PBP2_LTTR_substrate"/>
    <property type="match status" value="1"/>
</dbReference>
<dbReference type="RefSeq" id="WP_116224649.1">
    <property type="nucleotide sequence ID" value="NZ_AP018437.1"/>
</dbReference>
<protein>
    <submittedName>
        <fullName evidence="6">DNA-binding transcriptional LysR family regulator</fullName>
    </submittedName>
</protein>
<evidence type="ECO:0000256" key="1">
    <source>
        <dbReference type="ARBA" id="ARBA00009437"/>
    </source>
</evidence>
<name>A0A347ZRJ2_9CHLR</name>
<dbReference type="PANTHER" id="PTHR30126:SF100">
    <property type="entry name" value="LYSR-FAMILY TRANSCRIPTIONAL REGULATOR"/>
    <property type="match status" value="1"/>
</dbReference>
<evidence type="ECO:0000259" key="5">
    <source>
        <dbReference type="PROSITE" id="PS50931"/>
    </source>
</evidence>
<gene>
    <name evidence="6" type="ORF">DFR64_1411</name>
</gene>
<dbReference type="InterPro" id="IPR036390">
    <property type="entry name" value="WH_DNA-bd_sf"/>
</dbReference>
<sequence>MEIRNLKTFVKIAELGSFTKAAQELGYAQSTLTFQIQAIEAFYNRPLFEKVGRHIQLTAFGKQFLEQVNGILSDYDSLEQLAEVEAAPQGTLRIGAPDSLMMYRLYPIIKAYKSAYPQVEISVINSPCELLRKDLFSGKLDLSFLLQPDYSYKSLEILLLHEEPMCLVAPAGHTEPDFLPGPDQIVLFTEQECSYRQDYVRYLQQHKFFPNNVLETASVEAIKKYVINGLGVSYLPYYAVQEEAKAGLLEVKIPQTDTRFFTQIAYHRKKWLSPAIQALIELSKETSKSWTVD</sequence>
<comment type="similarity">
    <text evidence="1">Belongs to the LysR transcriptional regulatory family.</text>
</comment>
<organism evidence="6 7">
    <name type="scientific">Pelolinea submarina</name>
    <dbReference type="NCBI Taxonomy" id="913107"/>
    <lineage>
        <taxon>Bacteria</taxon>
        <taxon>Bacillati</taxon>
        <taxon>Chloroflexota</taxon>
        <taxon>Anaerolineae</taxon>
        <taxon>Anaerolineales</taxon>
        <taxon>Anaerolineaceae</taxon>
        <taxon>Pelolinea</taxon>
    </lineage>
</organism>
<keyword evidence="3 6" id="KW-0238">DNA-binding</keyword>
<dbReference type="Gene3D" id="3.40.190.290">
    <property type="match status" value="1"/>
</dbReference>
<dbReference type="EMBL" id="QUMS01000001">
    <property type="protein sequence ID" value="REG11521.1"/>
    <property type="molecule type" value="Genomic_DNA"/>
</dbReference>
<dbReference type="GO" id="GO:0003700">
    <property type="term" value="F:DNA-binding transcription factor activity"/>
    <property type="evidence" value="ECO:0007669"/>
    <property type="project" value="InterPro"/>
</dbReference>
<dbReference type="FunFam" id="1.10.10.10:FF:000001">
    <property type="entry name" value="LysR family transcriptional regulator"/>
    <property type="match status" value="1"/>
</dbReference>
<evidence type="ECO:0000313" key="7">
    <source>
        <dbReference type="Proteomes" id="UP000256388"/>
    </source>
</evidence>
<dbReference type="PANTHER" id="PTHR30126">
    <property type="entry name" value="HTH-TYPE TRANSCRIPTIONAL REGULATOR"/>
    <property type="match status" value="1"/>
</dbReference>
<dbReference type="Pfam" id="PF03466">
    <property type="entry name" value="LysR_substrate"/>
    <property type="match status" value="1"/>
</dbReference>
<keyword evidence="7" id="KW-1185">Reference proteome</keyword>
<evidence type="ECO:0000256" key="3">
    <source>
        <dbReference type="ARBA" id="ARBA00023125"/>
    </source>
</evidence>
<dbReference type="Pfam" id="PF00126">
    <property type="entry name" value="HTH_1"/>
    <property type="match status" value="1"/>
</dbReference>
<dbReference type="Gene3D" id="1.10.10.10">
    <property type="entry name" value="Winged helix-like DNA-binding domain superfamily/Winged helix DNA-binding domain"/>
    <property type="match status" value="1"/>
</dbReference>
<keyword evidence="2" id="KW-0805">Transcription regulation</keyword>
<dbReference type="InterPro" id="IPR036388">
    <property type="entry name" value="WH-like_DNA-bd_sf"/>
</dbReference>
<reference evidence="6 7" key="1">
    <citation type="submission" date="2018-08" db="EMBL/GenBank/DDBJ databases">
        <title>Genomic Encyclopedia of Type Strains, Phase IV (KMG-IV): sequencing the most valuable type-strain genomes for metagenomic binning, comparative biology and taxonomic classification.</title>
        <authorList>
            <person name="Goeker M."/>
        </authorList>
    </citation>
    <scope>NUCLEOTIDE SEQUENCE [LARGE SCALE GENOMIC DNA]</scope>
    <source>
        <strain evidence="6 7">DSM 23923</strain>
    </source>
</reference>
<dbReference type="PROSITE" id="PS50931">
    <property type="entry name" value="HTH_LYSR"/>
    <property type="match status" value="1"/>
</dbReference>
<comment type="caution">
    <text evidence="6">The sequence shown here is derived from an EMBL/GenBank/DDBJ whole genome shotgun (WGS) entry which is preliminary data.</text>
</comment>
<dbReference type="InterPro" id="IPR000847">
    <property type="entry name" value="LysR_HTH_N"/>
</dbReference>
<evidence type="ECO:0000256" key="4">
    <source>
        <dbReference type="ARBA" id="ARBA00023163"/>
    </source>
</evidence>